<keyword evidence="3 7" id="KW-0378">Hydrolase</keyword>
<accession>A0A7Z0GJU6</accession>
<proteinExistence type="predicted"/>
<keyword evidence="2" id="KW-0479">Metal-binding</keyword>
<feature type="domain" description="Amidohydrolase-related" evidence="6">
    <location>
        <begin position="62"/>
        <end position="431"/>
    </location>
</feature>
<dbReference type="PANTHER" id="PTHR11271:SF6">
    <property type="entry name" value="GUANINE DEAMINASE"/>
    <property type="match status" value="1"/>
</dbReference>
<dbReference type="InterPro" id="IPR032466">
    <property type="entry name" value="Metal_Hydrolase"/>
</dbReference>
<dbReference type="PANTHER" id="PTHR11271">
    <property type="entry name" value="GUANINE DEAMINASE"/>
    <property type="match status" value="1"/>
</dbReference>
<name>A0A7Z0GJU6_9MICC</name>
<dbReference type="SUPFAM" id="SSF51556">
    <property type="entry name" value="Metallo-dependent hydrolases"/>
    <property type="match status" value="1"/>
</dbReference>
<keyword evidence="8" id="KW-1185">Reference proteome</keyword>
<dbReference type="Proteomes" id="UP000535437">
    <property type="component" value="Unassembled WGS sequence"/>
</dbReference>
<keyword evidence="4" id="KW-0862">Zinc</keyword>
<protein>
    <submittedName>
        <fullName evidence="7">Guanine deaminase</fullName>
        <ecNumber evidence="7">3.5.4.3</ecNumber>
    </submittedName>
</protein>
<dbReference type="AlphaFoldDB" id="A0A7Z0GJU6"/>
<dbReference type="GO" id="GO:0006147">
    <property type="term" value="P:guanine catabolic process"/>
    <property type="evidence" value="ECO:0007669"/>
    <property type="project" value="UniProtKB-UniPathway"/>
</dbReference>
<dbReference type="InterPro" id="IPR011059">
    <property type="entry name" value="Metal-dep_hydrolase_composite"/>
</dbReference>
<dbReference type="SUPFAM" id="SSF51338">
    <property type="entry name" value="Composite domain of metallo-dependent hydrolases"/>
    <property type="match status" value="1"/>
</dbReference>
<dbReference type="EC" id="3.5.4.3" evidence="7"/>
<evidence type="ECO:0000313" key="7">
    <source>
        <dbReference type="EMBL" id="NYJ76764.1"/>
    </source>
</evidence>
<evidence type="ECO:0000256" key="1">
    <source>
        <dbReference type="ARBA" id="ARBA00001947"/>
    </source>
</evidence>
<organism evidence="7 8">
    <name type="scientific">Nesterenkonia xinjiangensis</name>
    <dbReference type="NCBI Taxonomy" id="225327"/>
    <lineage>
        <taxon>Bacteria</taxon>
        <taxon>Bacillati</taxon>
        <taxon>Actinomycetota</taxon>
        <taxon>Actinomycetes</taxon>
        <taxon>Micrococcales</taxon>
        <taxon>Micrococcaceae</taxon>
        <taxon>Nesterenkonia</taxon>
    </lineage>
</organism>
<dbReference type="Pfam" id="PF01979">
    <property type="entry name" value="Amidohydro_1"/>
    <property type="match status" value="1"/>
</dbReference>
<dbReference type="UniPathway" id="UPA00603">
    <property type="reaction ID" value="UER00660"/>
</dbReference>
<dbReference type="Gene3D" id="2.30.40.10">
    <property type="entry name" value="Urease, subunit C, domain 1"/>
    <property type="match status" value="1"/>
</dbReference>
<evidence type="ECO:0000256" key="2">
    <source>
        <dbReference type="ARBA" id="ARBA00022723"/>
    </source>
</evidence>
<dbReference type="GO" id="GO:0005829">
    <property type="term" value="C:cytosol"/>
    <property type="evidence" value="ECO:0007669"/>
    <property type="project" value="TreeGrafter"/>
</dbReference>
<evidence type="ECO:0000256" key="3">
    <source>
        <dbReference type="ARBA" id="ARBA00022801"/>
    </source>
</evidence>
<dbReference type="InterPro" id="IPR006680">
    <property type="entry name" value="Amidohydro-rel"/>
</dbReference>
<comment type="caution">
    <text evidence="7">The sequence shown here is derived from an EMBL/GenBank/DDBJ whole genome shotgun (WGS) entry which is preliminary data.</text>
</comment>
<dbReference type="InterPro" id="IPR051607">
    <property type="entry name" value="Metallo-dep_hydrolases"/>
</dbReference>
<sequence>MTIYRSRVLDTPGDLGDPEGLRSDQDCALVVDDDGVILARTGVEAARRDHPDHPVVDLRDGILMPGMVDAHVHFPQVRIIGGLGMALLDWLARCALPEEERLADADHAGEVAQEFLSGLVQSGTTTALVFGSHFPEAMEVLFAQAQQVGLRMTSGLVVSDRILPETLLTTPSQALDVGRALAERWHGQGRLRYAVTPRFSLSASQEMLESCGVLLREGGGPSEGLWFTSHVNENPVEIEEVRRLFPEARDYVDTYDRHGLLGPRSVLAHNVHPAAAELERMGQTRTAAAHCPTSNFSLGSGLFPLRQHLAAGVPVALGSDVGAGTGFSLFQEGLQAYFGQRLLGAEGVQLAPSDLLHLSTRSGALALGLAETVGDLSAGRQFDAVLVRPGAGGTLETVLRHARDPQDVVAKLFSLGSPADIDTVWIGGERVVSGASHLQEPR</sequence>
<evidence type="ECO:0000313" key="8">
    <source>
        <dbReference type="Proteomes" id="UP000535437"/>
    </source>
</evidence>
<gene>
    <name evidence="7" type="ORF">HNR09_000175</name>
</gene>
<dbReference type="Gene3D" id="3.20.20.140">
    <property type="entry name" value="Metal-dependent hydrolases"/>
    <property type="match status" value="1"/>
</dbReference>
<comment type="cofactor">
    <cofactor evidence="1">
        <name>Zn(2+)</name>
        <dbReference type="ChEBI" id="CHEBI:29105"/>
    </cofactor>
</comment>
<evidence type="ECO:0000256" key="4">
    <source>
        <dbReference type="ARBA" id="ARBA00022833"/>
    </source>
</evidence>
<feature type="region of interest" description="Disordered" evidence="5">
    <location>
        <begin position="1"/>
        <end position="21"/>
    </location>
</feature>
<dbReference type="EMBL" id="JACCFY010000001">
    <property type="protein sequence ID" value="NYJ76764.1"/>
    <property type="molecule type" value="Genomic_DNA"/>
</dbReference>
<evidence type="ECO:0000256" key="5">
    <source>
        <dbReference type="SAM" id="MobiDB-lite"/>
    </source>
</evidence>
<reference evidence="7 8" key="1">
    <citation type="submission" date="2020-07" db="EMBL/GenBank/DDBJ databases">
        <title>Sequencing the genomes of 1000 actinobacteria strains.</title>
        <authorList>
            <person name="Klenk H.-P."/>
        </authorList>
    </citation>
    <scope>NUCLEOTIDE SEQUENCE [LARGE SCALE GENOMIC DNA]</scope>
    <source>
        <strain evidence="7 8">DSM 15475</strain>
    </source>
</reference>
<dbReference type="NCBIfam" id="NF006679">
    <property type="entry name" value="PRK09228.1"/>
    <property type="match status" value="1"/>
</dbReference>
<evidence type="ECO:0000259" key="6">
    <source>
        <dbReference type="Pfam" id="PF01979"/>
    </source>
</evidence>
<dbReference type="RefSeq" id="WP_179540335.1">
    <property type="nucleotide sequence ID" value="NZ_BAAALL010000010.1"/>
</dbReference>
<dbReference type="GO" id="GO:0008270">
    <property type="term" value="F:zinc ion binding"/>
    <property type="evidence" value="ECO:0007669"/>
    <property type="project" value="TreeGrafter"/>
</dbReference>
<dbReference type="GO" id="GO:0008892">
    <property type="term" value="F:guanine deaminase activity"/>
    <property type="evidence" value="ECO:0007669"/>
    <property type="project" value="UniProtKB-EC"/>
</dbReference>